<evidence type="ECO:0000313" key="11">
    <source>
        <dbReference type="Proteomes" id="UP000215185"/>
    </source>
</evidence>
<keyword evidence="4 7" id="KW-1133">Transmembrane helix</keyword>
<dbReference type="InterPro" id="IPR038766">
    <property type="entry name" value="Membrane_comp_ABC_pdt"/>
</dbReference>
<evidence type="ECO:0000256" key="6">
    <source>
        <dbReference type="SAM" id="Coils"/>
    </source>
</evidence>
<evidence type="ECO:0000256" key="2">
    <source>
        <dbReference type="ARBA" id="ARBA00022475"/>
    </source>
</evidence>
<reference evidence="10 11" key="1">
    <citation type="submission" date="2017-06" db="EMBL/GenBank/DDBJ databases">
        <authorList>
            <consortium name="Pathogen Informatics"/>
        </authorList>
    </citation>
    <scope>NUCLEOTIDE SEQUENCE [LARGE SCALE GENOMIC DNA]</scope>
    <source>
        <strain evidence="10 11">NCTC13788</strain>
    </source>
</reference>
<feature type="transmembrane region" description="Helical" evidence="7">
    <location>
        <begin position="799"/>
        <end position="818"/>
    </location>
</feature>
<evidence type="ECO:0000256" key="5">
    <source>
        <dbReference type="ARBA" id="ARBA00023136"/>
    </source>
</evidence>
<evidence type="ECO:0000313" key="10">
    <source>
        <dbReference type="EMBL" id="SNU86155.1"/>
    </source>
</evidence>
<dbReference type="PANTHER" id="PTHR30287:SF1">
    <property type="entry name" value="INNER MEMBRANE PROTEIN"/>
    <property type="match status" value="1"/>
</dbReference>
<dbReference type="InterPro" id="IPR025857">
    <property type="entry name" value="MacB_PCD"/>
</dbReference>
<keyword evidence="3 7" id="KW-0812">Transmembrane</keyword>
<feature type="domain" description="ABC3 transporter permease C-terminal" evidence="8">
    <location>
        <begin position="348"/>
        <end position="464"/>
    </location>
</feature>
<dbReference type="EMBL" id="LT906439">
    <property type="protein sequence ID" value="SNU86155.1"/>
    <property type="molecule type" value="Genomic_DNA"/>
</dbReference>
<dbReference type="OrthoDB" id="5137249at2"/>
<feature type="coiled-coil region" evidence="6">
    <location>
        <begin position="256"/>
        <end position="317"/>
    </location>
</feature>
<feature type="transmembrane region" description="Helical" evidence="7">
    <location>
        <begin position="21"/>
        <end position="38"/>
    </location>
</feature>
<feature type="transmembrane region" description="Helical" evidence="7">
    <location>
        <begin position="349"/>
        <end position="370"/>
    </location>
</feature>
<accession>A0A239SL44</accession>
<feature type="transmembrane region" description="Helical" evidence="7">
    <location>
        <begin position="394"/>
        <end position="422"/>
    </location>
</feature>
<evidence type="ECO:0000259" key="9">
    <source>
        <dbReference type="Pfam" id="PF12704"/>
    </source>
</evidence>
<dbReference type="eggNOG" id="COG0577">
    <property type="taxonomic scope" value="Bacteria"/>
</dbReference>
<dbReference type="PANTHER" id="PTHR30287">
    <property type="entry name" value="MEMBRANE COMPONENT OF PREDICTED ABC SUPERFAMILY METABOLITE UPTAKE TRANSPORTER"/>
    <property type="match status" value="1"/>
</dbReference>
<proteinExistence type="predicted"/>
<dbReference type="Pfam" id="PF12704">
    <property type="entry name" value="MacB_PCD"/>
    <property type="match status" value="1"/>
</dbReference>
<dbReference type="Pfam" id="PF02687">
    <property type="entry name" value="FtsX"/>
    <property type="match status" value="2"/>
</dbReference>
<dbReference type="Proteomes" id="UP000215185">
    <property type="component" value="Chromosome 1"/>
</dbReference>
<evidence type="ECO:0000259" key="8">
    <source>
        <dbReference type="Pfam" id="PF02687"/>
    </source>
</evidence>
<feature type="transmembrane region" description="Helical" evidence="7">
    <location>
        <begin position="838"/>
        <end position="859"/>
    </location>
</feature>
<evidence type="ECO:0000256" key="3">
    <source>
        <dbReference type="ARBA" id="ARBA00022692"/>
    </source>
</evidence>
<dbReference type="InterPro" id="IPR003838">
    <property type="entry name" value="ABC3_permease_C"/>
</dbReference>
<protein>
    <submittedName>
        <fullName evidence="10">ABC transporter permease</fullName>
    </submittedName>
</protein>
<comment type="subcellular location">
    <subcellularLocation>
        <location evidence="1">Cell membrane</location>
        <topology evidence="1">Multi-pass membrane protein</topology>
    </subcellularLocation>
</comment>
<dbReference type="STRING" id="1123308.GCA_000380085_00435"/>
<feature type="domain" description="MacB-like periplasmic core" evidence="9">
    <location>
        <begin position="516"/>
        <end position="712"/>
    </location>
</feature>
<dbReference type="KEGG" id="smen:SAMEA4412692_0104"/>
<dbReference type="GO" id="GO:0005886">
    <property type="term" value="C:plasma membrane"/>
    <property type="evidence" value="ECO:0007669"/>
    <property type="project" value="UniProtKB-SubCell"/>
</dbReference>
<feature type="transmembrane region" description="Helical" evidence="7">
    <location>
        <begin position="442"/>
        <end position="462"/>
    </location>
</feature>
<feature type="transmembrane region" description="Helical" evidence="7">
    <location>
        <begin position="515"/>
        <end position="533"/>
    </location>
</feature>
<feature type="transmembrane region" description="Helical" evidence="7">
    <location>
        <begin position="748"/>
        <end position="766"/>
    </location>
</feature>
<evidence type="ECO:0000256" key="4">
    <source>
        <dbReference type="ARBA" id="ARBA00022989"/>
    </source>
</evidence>
<keyword evidence="5 7" id="KW-0472">Membrane</keyword>
<gene>
    <name evidence="10" type="ORF">SAMEA4412692_00104</name>
</gene>
<evidence type="ECO:0000256" key="7">
    <source>
        <dbReference type="SAM" id="Phobius"/>
    </source>
</evidence>
<sequence length="876" mass="96490">MKISIYWRDIWRSIRTTKGRFLSIVSLMALGSFALVGLKAAGPNLEQTGAAYLDKYQVMDLAVMADYGLGKNDQKELKNLDDAQVEFGYLTDKVLDDATDAVRVFSKPNTISQFQLLEGELPTTDREIALSANYQGDYQLGDTVRFTDDGDDSLAQSSYTLVGFVNASDIWSKTSFGATTKGTGELSGYAVVVEEAFKAEQYAIARLRYDDLAELNPFDSAYTKALDKHQADLENLLKDNGAQRLAELKKDPQAEIDKGQAAVNEAKTQLNQQTEQLKAFGRNMSDVPDLVKLQEAISEEQGKLDKAQKELNDLEEPEYQTYTRRTLPGGGGFQTYGSSAESISQVANIFPVVLYFVAALVTFTTMTRFVDEERTNAGIFKALGYSRAAIRRKFVIYGLVAGLIGTMLGILGGHFILAPVIANIITSSSTIGAAQLFTYPDVMLWALALSLISAVLPAYLIANKGLREKTAYLLQPKPPVKGSTILLERVNFIWNRLSFTHKVTARNIFRYKQRMLMTIFGVAGSVALLYAGLGIRSSLSGIAETQFGQILTYDMLVVENVDATDAEKADLQAQLKDSDIALTKPIYTNTFEKDFAGLEDRQSVTLMVAEGESFGNNLHILEAKSKKELPLPSQGAILSEKLAQLYKVGVGDSISVTVDDKEYSVKVAGIAQLFTGHFIFMSQTAYENAFDKALTSNSYLVSLKDNSDRAIKAKATDFLKLPAVSALSQNRAVVEQVNQIVNSLTSTMLLLILVSILLAVVILYNLTNINVAERIRELSTIKVLGFHNKEVTLYIYRETIMLTLIGIGLGLVTGHYLHQFLINMIAPSNMMFNPKVTAEVWLIPLVAVSIILAVLGWLVNHRLKSLDMLEALKANE</sequence>
<dbReference type="AlphaFoldDB" id="A0A239SL44"/>
<keyword evidence="11" id="KW-1185">Reference proteome</keyword>
<name>A0A239SL44_9STRE</name>
<keyword evidence="2" id="KW-1003">Cell membrane</keyword>
<keyword evidence="6" id="KW-0175">Coiled coil</keyword>
<feature type="domain" description="ABC3 transporter permease C-terminal" evidence="8">
    <location>
        <begin position="750"/>
        <end position="858"/>
    </location>
</feature>
<organism evidence="10 11">
    <name type="scientific">Streptococcus merionis</name>
    <dbReference type="NCBI Taxonomy" id="400065"/>
    <lineage>
        <taxon>Bacteria</taxon>
        <taxon>Bacillati</taxon>
        <taxon>Bacillota</taxon>
        <taxon>Bacilli</taxon>
        <taxon>Lactobacillales</taxon>
        <taxon>Streptococcaceae</taxon>
        <taxon>Streptococcus</taxon>
    </lineage>
</organism>
<evidence type="ECO:0000256" key="1">
    <source>
        <dbReference type="ARBA" id="ARBA00004651"/>
    </source>
</evidence>